<dbReference type="AlphaFoldDB" id="A0A5C2RRP6"/>
<reference evidence="2" key="1">
    <citation type="journal article" date="2018" name="Genome Biol. Evol.">
        <title>Genomics and development of Lentinus tigrinus, a white-rot wood-decaying mushroom with dimorphic fruiting bodies.</title>
        <authorList>
            <person name="Wu B."/>
            <person name="Xu Z."/>
            <person name="Knudson A."/>
            <person name="Carlson A."/>
            <person name="Chen N."/>
            <person name="Kovaka S."/>
            <person name="LaButti K."/>
            <person name="Lipzen A."/>
            <person name="Pennachio C."/>
            <person name="Riley R."/>
            <person name="Schakwitz W."/>
            <person name="Umezawa K."/>
            <person name="Ohm R.A."/>
            <person name="Grigoriev I.V."/>
            <person name="Nagy L.G."/>
            <person name="Gibbons J."/>
            <person name="Hibbett D."/>
        </authorList>
    </citation>
    <scope>NUCLEOTIDE SEQUENCE [LARGE SCALE GENOMIC DNA]</scope>
    <source>
        <strain evidence="2">ALCF2SS1-6</strain>
    </source>
</reference>
<sequence length="292" mass="31323">MIFTTILITCFFALAGVMQAPVADTFLLSLTLLSLPSLSAVSNVFTISSPMLVPSLPLPAVLEPYSDLLLQVTIPFNFPSKALGLASSTSAAPSSTYSPTPRDDTSGSKPSLALRVILLFFILPSATAVFIATLHIASTCKPSLFFLSRIQDQLLSLLEDISAPRTIIIIIITDYQGLTQSIGYTLLLDDSSLPAQDDIDSAPLAVSTSLCDILFASVSDSICMPLNDPAPLHQQINEAALACTTGWSVVATGLEDDGHQVEFESFETGERLVLYTTHEEFEEWAGPFRDDG</sequence>
<feature type="transmembrane region" description="Helical" evidence="1">
    <location>
        <begin position="112"/>
        <end position="137"/>
    </location>
</feature>
<evidence type="ECO:0000313" key="2">
    <source>
        <dbReference type="EMBL" id="RPD52836.1"/>
    </source>
</evidence>
<dbReference type="OrthoDB" id="10537013at2759"/>
<keyword evidence="1" id="KW-0472">Membrane</keyword>
<organism evidence="2 3">
    <name type="scientific">Lentinus tigrinus ALCF2SS1-6</name>
    <dbReference type="NCBI Taxonomy" id="1328759"/>
    <lineage>
        <taxon>Eukaryota</taxon>
        <taxon>Fungi</taxon>
        <taxon>Dikarya</taxon>
        <taxon>Basidiomycota</taxon>
        <taxon>Agaricomycotina</taxon>
        <taxon>Agaricomycetes</taxon>
        <taxon>Polyporales</taxon>
        <taxon>Polyporaceae</taxon>
        <taxon>Lentinus</taxon>
    </lineage>
</organism>
<dbReference type="Proteomes" id="UP000313359">
    <property type="component" value="Unassembled WGS sequence"/>
</dbReference>
<evidence type="ECO:0000313" key="3">
    <source>
        <dbReference type="Proteomes" id="UP000313359"/>
    </source>
</evidence>
<evidence type="ECO:0000256" key="1">
    <source>
        <dbReference type="SAM" id="Phobius"/>
    </source>
</evidence>
<protein>
    <submittedName>
        <fullName evidence="2">Uncharacterized protein</fullName>
    </submittedName>
</protein>
<keyword evidence="1" id="KW-0812">Transmembrane</keyword>
<accession>A0A5C2RRP6</accession>
<dbReference type="EMBL" id="ML122338">
    <property type="protein sequence ID" value="RPD52836.1"/>
    <property type="molecule type" value="Genomic_DNA"/>
</dbReference>
<gene>
    <name evidence="2" type="ORF">L227DRAFT_604907</name>
</gene>
<keyword evidence="1" id="KW-1133">Transmembrane helix</keyword>
<name>A0A5C2RRP6_9APHY</name>
<keyword evidence="3" id="KW-1185">Reference proteome</keyword>
<proteinExistence type="predicted"/>